<evidence type="ECO:0000313" key="2">
    <source>
        <dbReference type="EMBL" id="GFD32728.1"/>
    </source>
</evidence>
<sequence length="157" mass="16756">MASSSSIFSGATARVKRSCDSLRKISQGLRPGYLRGTFSSSTTAPPGMSASSPILDERPPAPLSVLHRMRPRRVARMRKSIASFWVMGEPICTAVAGAASSSSMLLKVAPWMPSLPTRPPAMMMRSPGRMTFSQLSLPASCMGITAPVPQYTSGLPR</sequence>
<dbReference type="AlphaFoldDB" id="A0A699VH74"/>
<feature type="compositionally biased region" description="Polar residues" evidence="1">
    <location>
        <begin position="37"/>
        <end position="52"/>
    </location>
</feature>
<proteinExistence type="predicted"/>
<evidence type="ECO:0000256" key="1">
    <source>
        <dbReference type="SAM" id="MobiDB-lite"/>
    </source>
</evidence>
<reference evidence="2" key="1">
    <citation type="journal article" date="2019" name="Sci. Rep.">
        <title>Draft genome of Tanacetum cinerariifolium, the natural source of mosquito coil.</title>
        <authorList>
            <person name="Yamashiro T."/>
            <person name="Shiraishi A."/>
            <person name="Satake H."/>
            <person name="Nakayama K."/>
        </authorList>
    </citation>
    <scope>NUCLEOTIDE SEQUENCE</scope>
</reference>
<gene>
    <name evidence="2" type="ORF">Tci_904697</name>
</gene>
<accession>A0A699VH74</accession>
<protein>
    <submittedName>
        <fullName evidence="2">Uncharacterized protein</fullName>
    </submittedName>
</protein>
<feature type="region of interest" description="Disordered" evidence="1">
    <location>
        <begin position="33"/>
        <end position="61"/>
    </location>
</feature>
<comment type="caution">
    <text evidence="2">The sequence shown here is derived from an EMBL/GenBank/DDBJ whole genome shotgun (WGS) entry which is preliminary data.</text>
</comment>
<dbReference type="EMBL" id="BKCJ011427471">
    <property type="protein sequence ID" value="GFD32728.1"/>
    <property type="molecule type" value="Genomic_DNA"/>
</dbReference>
<organism evidence="2">
    <name type="scientific">Tanacetum cinerariifolium</name>
    <name type="common">Dalmatian daisy</name>
    <name type="synonym">Chrysanthemum cinerariifolium</name>
    <dbReference type="NCBI Taxonomy" id="118510"/>
    <lineage>
        <taxon>Eukaryota</taxon>
        <taxon>Viridiplantae</taxon>
        <taxon>Streptophyta</taxon>
        <taxon>Embryophyta</taxon>
        <taxon>Tracheophyta</taxon>
        <taxon>Spermatophyta</taxon>
        <taxon>Magnoliopsida</taxon>
        <taxon>eudicotyledons</taxon>
        <taxon>Gunneridae</taxon>
        <taxon>Pentapetalae</taxon>
        <taxon>asterids</taxon>
        <taxon>campanulids</taxon>
        <taxon>Asterales</taxon>
        <taxon>Asteraceae</taxon>
        <taxon>Asteroideae</taxon>
        <taxon>Anthemideae</taxon>
        <taxon>Anthemidinae</taxon>
        <taxon>Tanacetum</taxon>
    </lineage>
</organism>
<name>A0A699VH74_TANCI</name>